<dbReference type="AlphaFoldDB" id="A0AAD9WFD7"/>
<organism evidence="12 13">
    <name type="scientific">Diplocarpon rosae</name>
    <dbReference type="NCBI Taxonomy" id="946125"/>
    <lineage>
        <taxon>Eukaryota</taxon>
        <taxon>Fungi</taxon>
        <taxon>Dikarya</taxon>
        <taxon>Ascomycota</taxon>
        <taxon>Pezizomycotina</taxon>
        <taxon>Leotiomycetes</taxon>
        <taxon>Helotiales</taxon>
        <taxon>Drepanopezizaceae</taxon>
        <taxon>Diplocarpon</taxon>
    </lineage>
</organism>
<feature type="domain" description="Cyclin-like" evidence="11">
    <location>
        <begin position="227"/>
        <end position="311"/>
    </location>
</feature>
<evidence type="ECO:0000256" key="10">
    <source>
        <dbReference type="SAM" id="MobiDB-lite"/>
    </source>
</evidence>
<dbReference type="GO" id="GO:0001006">
    <property type="term" value="F:RNA polymerase III type 3 promoter sequence-specific DNA binding"/>
    <property type="evidence" value="ECO:0007669"/>
    <property type="project" value="TreeGrafter"/>
</dbReference>
<evidence type="ECO:0000313" key="13">
    <source>
        <dbReference type="Proteomes" id="UP001285354"/>
    </source>
</evidence>
<feature type="compositionally biased region" description="Basic and acidic residues" evidence="10">
    <location>
        <begin position="819"/>
        <end position="834"/>
    </location>
</feature>
<dbReference type="Pfam" id="PF00382">
    <property type="entry name" value="TFIIB"/>
    <property type="match status" value="2"/>
</dbReference>
<evidence type="ECO:0000313" key="12">
    <source>
        <dbReference type="EMBL" id="KAK2626929.1"/>
    </source>
</evidence>
<protein>
    <recommendedName>
        <fullName evidence="11">Cyclin-like domain-containing protein</fullName>
    </recommendedName>
</protein>
<feature type="compositionally biased region" description="Basic residues" evidence="10">
    <location>
        <begin position="346"/>
        <end position="355"/>
    </location>
</feature>
<feature type="compositionally biased region" description="Low complexity" evidence="10">
    <location>
        <begin position="745"/>
        <end position="768"/>
    </location>
</feature>
<dbReference type="Gene3D" id="1.20.5.650">
    <property type="entry name" value="Single helix bin"/>
    <property type="match status" value="1"/>
</dbReference>
<dbReference type="PANTHER" id="PTHR11618:SF4">
    <property type="entry name" value="TRANSCRIPTION FACTOR IIIB 90 KDA SUBUNIT"/>
    <property type="match status" value="1"/>
</dbReference>
<accession>A0AAD9WFD7</accession>
<dbReference type="EMBL" id="JAUBYV010000005">
    <property type="protein sequence ID" value="KAK2626929.1"/>
    <property type="molecule type" value="Genomic_DNA"/>
</dbReference>
<dbReference type="GO" id="GO:0017025">
    <property type="term" value="F:TBP-class protein binding"/>
    <property type="evidence" value="ECO:0007669"/>
    <property type="project" value="InterPro"/>
</dbReference>
<dbReference type="GO" id="GO:0000126">
    <property type="term" value="C:transcription factor TFIIIB complex"/>
    <property type="evidence" value="ECO:0007669"/>
    <property type="project" value="TreeGrafter"/>
</dbReference>
<keyword evidence="6" id="KW-0805">Transcription regulation</keyword>
<proteinExistence type="inferred from homology"/>
<dbReference type="GO" id="GO:0005634">
    <property type="term" value="C:nucleus"/>
    <property type="evidence" value="ECO:0007669"/>
    <property type="project" value="UniProtKB-SubCell"/>
</dbReference>
<keyword evidence="7" id="KW-0010">Activator</keyword>
<dbReference type="CDD" id="cd20554">
    <property type="entry name" value="CYCLIN_TFIIIB90_rpt2"/>
    <property type="match status" value="1"/>
</dbReference>
<dbReference type="InterPro" id="IPR011665">
    <property type="entry name" value="BRF1_TBP-bd_dom"/>
</dbReference>
<dbReference type="InterPro" id="IPR013763">
    <property type="entry name" value="Cyclin-like_dom"/>
</dbReference>
<feature type="region of interest" description="Disordered" evidence="10">
    <location>
        <begin position="1"/>
        <end position="51"/>
    </location>
</feature>
<dbReference type="GO" id="GO:0070897">
    <property type="term" value="P:transcription preinitiation complex assembly"/>
    <property type="evidence" value="ECO:0007669"/>
    <property type="project" value="InterPro"/>
</dbReference>
<keyword evidence="13" id="KW-1185">Reference proteome</keyword>
<feature type="compositionally biased region" description="Acidic residues" evidence="10">
    <location>
        <begin position="843"/>
        <end position="860"/>
    </location>
</feature>
<evidence type="ECO:0000256" key="5">
    <source>
        <dbReference type="ARBA" id="ARBA00022833"/>
    </source>
</evidence>
<feature type="compositionally biased region" description="Acidic residues" evidence="10">
    <location>
        <begin position="805"/>
        <end position="818"/>
    </location>
</feature>
<dbReference type="GO" id="GO:0097550">
    <property type="term" value="C:transcription preinitiation complex"/>
    <property type="evidence" value="ECO:0007669"/>
    <property type="project" value="TreeGrafter"/>
</dbReference>
<evidence type="ECO:0000256" key="6">
    <source>
        <dbReference type="ARBA" id="ARBA00023015"/>
    </source>
</evidence>
<feature type="compositionally biased region" description="Low complexity" evidence="10">
    <location>
        <begin position="429"/>
        <end position="453"/>
    </location>
</feature>
<evidence type="ECO:0000259" key="11">
    <source>
        <dbReference type="SMART" id="SM00385"/>
    </source>
</evidence>
<name>A0AAD9WFD7_9HELO</name>
<evidence type="ECO:0000256" key="9">
    <source>
        <dbReference type="ARBA" id="ARBA00023242"/>
    </source>
</evidence>
<evidence type="ECO:0000256" key="8">
    <source>
        <dbReference type="ARBA" id="ARBA00023163"/>
    </source>
</evidence>
<dbReference type="SUPFAM" id="SSF47954">
    <property type="entry name" value="Cyclin-like"/>
    <property type="match status" value="2"/>
</dbReference>
<dbReference type="SMART" id="SM00385">
    <property type="entry name" value="CYCLIN"/>
    <property type="match status" value="2"/>
</dbReference>
<dbReference type="Gene3D" id="1.10.472.10">
    <property type="entry name" value="Cyclin-like"/>
    <property type="match status" value="2"/>
</dbReference>
<feature type="compositionally biased region" description="Polar residues" evidence="10">
    <location>
        <begin position="408"/>
        <end position="428"/>
    </location>
</feature>
<keyword evidence="5" id="KW-0862">Zinc</keyword>
<reference evidence="12" key="1">
    <citation type="submission" date="2023-06" db="EMBL/GenBank/DDBJ databases">
        <title>Draft genome of Marssonina rosae.</title>
        <authorList>
            <person name="Cheng Q."/>
        </authorList>
    </citation>
    <scope>NUCLEOTIDE SEQUENCE</scope>
    <source>
        <strain evidence="12">R4</strain>
    </source>
</reference>
<keyword evidence="4" id="KW-0863">Zinc-finger</keyword>
<evidence type="ECO:0000256" key="4">
    <source>
        <dbReference type="ARBA" id="ARBA00022771"/>
    </source>
</evidence>
<dbReference type="Proteomes" id="UP001285354">
    <property type="component" value="Unassembled WGS sequence"/>
</dbReference>
<keyword evidence="8" id="KW-0804">Transcription</keyword>
<feature type="compositionally biased region" description="Basic residues" evidence="10">
    <location>
        <begin position="785"/>
        <end position="796"/>
    </location>
</feature>
<sequence length="896" mass="97425">MAPPKKIVTQKPNPLRNRVPIKEQPPTLVRQATAGAAARAKAATLPPPKKPCPNKECVAPDIQDGICHGCGFIVDDSNIVSEIQFGESSSGAAVVQGSFVAADQGGARTMGPGFQRSGGENRESTIRDGLIQNMGAQLGIRETTVSSGVQIFKLAAMNNFIQGRRMDMVCAVCLYSACRKESPCRIMLIDFADKVQANVFKLGHTFKKLHETIAIAKAGIQPVLPEDLIFRFAQKLEFGNLMTKVAEDAVRMVQRMSLDWMVMGRRPSGVCGACLILAARMNNFRRTITEVVYIVKVTTHTIQKRLEEFKQTPSSALTVEEFLHNEFLESAHDPPSYYEKTEEFQKKKKRRRRRGHDGEDGEGSGSDNGDTESATPNPNKRQKTTNPGATNTSAVSVGTSNNLELMPTAQTSSETPGSSKETPNIDTLTGSQASTGVGTSASSWATSSSQATTIPEKAVELRRDADGFIIPPQPVQSYDIPIDPSLIDSQIADQTETSLELLNQTYNEDQTDEIDDAAVVPVTAGGTIQPGLRKGAKPIFIPEAWSAIEREMEDQINEMISDPRTEEQIDEMISDPNTPLHRASYAEAAERAAGHMRAAEASRTSKEISMDEEIGEDEFADDPEVQNCLLSEADAARKEKVWANENKAWLRNQQIKEWNKKNAQKGPPKAKRNRKPKPRIGEGQTSAASSPGEAAIAALKQRAFSKKINYDAINSMFASLDRLKDKDALGSAATSRIASRAGSEASDNGSNASLAAASAAQGSDTGSTRDTEEDIPLFGTFPPPQRKRYPTKRQKEKAKAAEAAEAAEEDEEDGDDDDYIKPTEEAEAVDDWKSSLKKNQTADGEEEEEYVDNEDYDDMGGIEAGGFADDDDAVFGDSIVYGDDDDAWGGGDDYDE</sequence>
<dbReference type="Pfam" id="PF07741">
    <property type="entry name" value="BRF1"/>
    <property type="match status" value="1"/>
</dbReference>
<comment type="similarity">
    <text evidence="2">Belongs to the TFIIB family.</text>
</comment>
<keyword evidence="3" id="KW-0479">Metal-binding</keyword>
<dbReference type="FunFam" id="1.10.472.10:FF:000002">
    <property type="entry name" value="Transcription factor IIIB 90 kDa subunit"/>
    <property type="match status" value="1"/>
</dbReference>
<gene>
    <name evidence="12" type="ORF">QTJ16_004104</name>
</gene>
<evidence type="ECO:0000256" key="7">
    <source>
        <dbReference type="ARBA" id="ARBA00023159"/>
    </source>
</evidence>
<feature type="region of interest" description="Disordered" evidence="10">
    <location>
        <begin position="728"/>
        <end position="896"/>
    </location>
</feature>
<feature type="domain" description="Cyclin-like" evidence="11">
    <location>
        <begin position="129"/>
        <end position="211"/>
    </location>
</feature>
<feature type="compositionally biased region" description="Low complexity" evidence="10">
    <location>
        <begin position="32"/>
        <end position="44"/>
    </location>
</feature>
<feature type="region of interest" description="Disordered" evidence="10">
    <location>
        <begin position="330"/>
        <end position="396"/>
    </location>
</feature>
<dbReference type="PANTHER" id="PTHR11618">
    <property type="entry name" value="TRANSCRIPTION INITIATION FACTOR IIB-RELATED"/>
    <property type="match status" value="1"/>
</dbReference>
<dbReference type="GO" id="GO:0008270">
    <property type="term" value="F:zinc ion binding"/>
    <property type="evidence" value="ECO:0007669"/>
    <property type="project" value="UniProtKB-KW"/>
</dbReference>
<dbReference type="InterPro" id="IPR036915">
    <property type="entry name" value="Cyclin-like_sf"/>
</dbReference>
<evidence type="ECO:0000256" key="2">
    <source>
        <dbReference type="ARBA" id="ARBA00010857"/>
    </source>
</evidence>
<evidence type="ECO:0000256" key="3">
    <source>
        <dbReference type="ARBA" id="ARBA00022723"/>
    </source>
</evidence>
<comment type="caution">
    <text evidence="12">The sequence shown here is derived from an EMBL/GenBank/DDBJ whole genome shotgun (WGS) entry which is preliminary data.</text>
</comment>
<dbReference type="GO" id="GO:0000995">
    <property type="term" value="F:RNA polymerase III general transcription initiation factor activity"/>
    <property type="evidence" value="ECO:0007669"/>
    <property type="project" value="TreeGrafter"/>
</dbReference>
<feature type="region of interest" description="Disordered" evidence="10">
    <location>
        <begin position="408"/>
        <end position="453"/>
    </location>
</feature>
<feature type="compositionally biased region" description="Acidic residues" evidence="10">
    <location>
        <begin position="882"/>
        <end position="896"/>
    </location>
</feature>
<feature type="compositionally biased region" description="Polar residues" evidence="10">
    <location>
        <begin position="367"/>
        <end position="396"/>
    </location>
</feature>
<feature type="compositionally biased region" description="Basic residues" evidence="10">
    <location>
        <begin position="668"/>
        <end position="678"/>
    </location>
</feature>
<evidence type="ECO:0000256" key="1">
    <source>
        <dbReference type="ARBA" id="ARBA00004123"/>
    </source>
</evidence>
<dbReference type="InterPro" id="IPR013150">
    <property type="entry name" value="TFIIB_cyclin"/>
</dbReference>
<feature type="region of interest" description="Disordered" evidence="10">
    <location>
        <begin position="652"/>
        <end position="694"/>
    </location>
</feature>
<dbReference type="InterPro" id="IPR000812">
    <property type="entry name" value="TFIIB"/>
</dbReference>
<comment type="subcellular location">
    <subcellularLocation>
        <location evidence="1">Nucleus</location>
    </subcellularLocation>
</comment>
<keyword evidence="9" id="KW-0539">Nucleus</keyword>